<dbReference type="RefSeq" id="WP_320290644.1">
    <property type="nucleotide sequence ID" value="NZ_JAVIIW010000052.1"/>
</dbReference>
<dbReference type="SUPFAM" id="SSF53383">
    <property type="entry name" value="PLP-dependent transferases"/>
    <property type="match status" value="1"/>
</dbReference>
<keyword evidence="2 3" id="KW-0663">Pyridoxal phosphate</keyword>
<dbReference type="EMBL" id="JAVIIW010000052">
    <property type="protein sequence ID" value="MDX8482550.1"/>
    <property type="molecule type" value="Genomic_DNA"/>
</dbReference>
<evidence type="ECO:0000256" key="1">
    <source>
        <dbReference type="ARBA" id="ARBA00008954"/>
    </source>
</evidence>
<dbReference type="Gene3D" id="3.40.640.10">
    <property type="entry name" value="Type I PLP-dependent aspartate aminotransferase-like (Major domain)"/>
    <property type="match status" value="1"/>
</dbReference>
<dbReference type="PIRSF" id="PIRSF000521">
    <property type="entry name" value="Transaminase_4ab_Lys_Orn"/>
    <property type="match status" value="1"/>
</dbReference>
<protein>
    <submittedName>
        <fullName evidence="4">Aspartate aminotransferase family protein</fullName>
    </submittedName>
</protein>
<evidence type="ECO:0000313" key="5">
    <source>
        <dbReference type="Proteomes" id="UP001287059"/>
    </source>
</evidence>
<comment type="similarity">
    <text evidence="1 3">Belongs to the class-III pyridoxal-phosphate-dependent aminotransferase family.</text>
</comment>
<evidence type="ECO:0000256" key="2">
    <source>
        <dbReference type="ARBA" id="ARBA00022898"/>
    </source>
</evidence>
<reference evidence="4 5" key="1">
    <citation type="submission" date="2023-08" db="EMBL/GenBank/DDBJ databases">
        <title>Implementing the SeqCode for naming new Mesorhizobium species isolated from Vachellia karroo root nodules.</title>
        <authorList>
            <person name="Van Lill M."/>
        </authorList>
    </citation>
    <scope>NUCLEOTIDE SEQUENCE [LARGE SCALE GENOMIC DNA]</scope>
    <source>
        <strain evidence="4 5">VK24D</strain>
    </source>
</reference>
<sequence>MEHGKRSLVHDPREGDDNKITLVRAKGSLVWDDTGREYLDCTSQAWSNNLGANDPRVIDAAIAQMREITHARPNFNTIPLLQLTAKLREISPGDLNRIGYCLHGSLAVEMAIKLAYKNRPGRHNVIILQDSYHGRSLTTMAASWPHPNNPFLPIQPRFTRVPHPDPYRPRLGLDVEEDSKLCLSLLEDTIMKGVDGGVVAIMMEPILGNGGHIELPLSFLKGVREICDRFDIILIWDEIQSCFGRTGKMFAADYYGIVPDIMTFGKGIGGGFPLAGIMASDRLDNFEAGEDALTFGQFPVAMAAAVATIDAIIADDLCKKARDHGAYATQRLHEIADRRKLIGNIRGPGLFVSIELVKDRKTKEPALRAASEVYKRGLKKGVLFGESRYAGLGNLIKIKPPLDCTHEQMSLALDVLDDVLGSIEADGIA</sequence>
<dbReference type="InterPro" id="IPR005814">
    <property type="entry name" value="Aminotrans_3"/>
</dbReference>
<organism evidence="4 5">
    <name type="scientific">Mesorhizobium album</name>
    <dbReference type="NCBI Taxonomy" id="3072314"/>
    <lineage>
        <taxon>Bacteria</taxon>
        <taxon>Pseudomonadati</taxon>
        <taxon>Pseudomonadota</taxon>
        <taxon>Alphaproteobacteria</taxon>
        <taxon>Hyphomicrobiales</taxon>
        <taxon>Phyllobacteriaceae</taxon>
        <taxon>Mesorhizobium</taxon>
    </lineage>
</organism>
<dbReference type="Proteomes" id="UP001287059">
    <property type="component" value="Unassembled WGS sequence"/>
</dbReference>
<dbReference type="InterPro" id="IPR015421">
    <property type="entry name" value="PyrdxlP-dep_Trfase_major"/>
</dbReference>
<dbReference type="PANTHER" id="PTHR43094:SF1">
    <property type="entry name" value="AMINOTRANSFERASE CLASS-III"/>
    <property type="match status" value="1"/>
</dbReference>
<dbReference type="Gene3D" id="3.90.1150.10">
    <property type="entry name" value="Aspartate Aminotransferase, domain 1"/>
    <property type="match status" value="1"/>
</dbReference>
<proteinExistence type="inferred from homology"/>
<accession>A0ABU4Y6I7</accession>
<dbReference type="Pfam" id="PF00202">
    <property type="entry name" value="Aminotran_3"/>
    <property type="match status" value="1"/>
</dbReference>
<evidence type="ECO:0000256" key="3">
    <source>
        <dbReference type="RuleBase" id="RU003560"/>
    </source>
</evidence>
<dbReference type="GO" id="GO:0008483">
    <property type="term" value="F:transaminase activity"/>
    <property type="evidence" value="ECO:0007669"/>
    <property type="project" value="UniProtKB-KW"/>
</dbReference>
<evidence type="ECO:0000313" key="4">
    <source>
        <dbReference type="EMBL" id="MDX8482550.1"/>
    </source>
</evidence>
<dbReference type="InterPro" id="IPR015424">
    <property type="entry name" value="PyrdxlP-dep_Trfase"/>
</dbReference>
<name>A0ABU4Y6I7_9HYPH</name>
<keyword evidence="4" id="KW-0808">Transferase</keyword>
<keyword evidence="5" id="KW-1185">Reference proteome</keyword>
<dbReference type="InterPro" id="IPR015422">
    <property type="entry name" value="PyrdxlP-dep_Trfase_small"/>
</dbReference>
<dbReference type="CDD" id="cd00610">
    <property type="entry name" value="OAT_like"/>
    <property type="match status" value="1"/>
</dbReference>
<dbReference type="PANTHER" id="PTHR43094">
    <property type="entry name" value="AMINOTRANSFERASE"/>
    <property type="match status" value="1"/>
</dbReference>
<comment type="caution">
    <text evidence="4">The sequence shown here is derived from an EMBL/GenBank/DDBJ whole genome shotgun (WGS) entry which is preliminary data.</text>
</comment>
<gene>
    <name evidence="4" type="ORF">RFN28_29430</name>
</gene>
<keyword evidence="4" id="KW-0032">Aminotransferase</keyword>